<keyword evidence="4" id="KW-0819">tRNA processing</keyword>
<comment type="catalytic activity">
    <reaction evidence="11">
        <text>5,6-dihydrouridine(16) in tRNA + NADP(+) = uridine(16) in tRNA + NADPH + H(+)</text>
        <dbReference type="Rhea" id="RHEA:53376"/>
        <dbReference type="Rhea" id="RHEA-COMP:13543"/>
        <dbReference type="Rhea" id="RHEA-COMP:13544"/>
        <dbReference type="ChEBI" id="CHEBI:15378"/>
        <dbReference type="ChEBI" id="CHEBI:57783"/>
        <dbReference type="ChEBI" id="CHEBI:58349"/>
        <dbReference type="ChEBI" id="CHEBI:65315"/>
        <dbReference type="ChEBI" id="CHEBI:74443"/>
        <dbReference type="EC" id="1.3.1.88"/>
    </reaction>
    <physiologicalReaction direction="right-to-left" evidence="11">
        <dbReference type="Rhea" id="RHEA:53378"/>
    </physiologicalReaction>
</comment>
<reference evidence="17" key="1">
    <citation type="submission" date="2020-10" db="EMBL/GenBank/DDBJ databases">
        <title>Unveiling of a novel bifunctional photoreceptor, Dualchrome1, isolated from a cosmopolitan green alga.</title>
        <authorList>
            <person name="Suzuki S."/>
            <person name="Kawachi M."/>
        </authorList>
    </citation>
    <scope>NUCLEOTIDE SEQUENCE</scope>
    <source>
        <strain evidence="17">NIES 2893</strain>
    </source>
</reference>
<dbReference type="Pfam" id="PF01207">
    <property type="entry name" value="Dus"/>
    <property type="match status" value="1"/>
</dbReference>
<dbReference type="AlphaFoldDB" id="A0A830HEQ8"/>
<dbReference type="PROSITE" id="PS01136">
    <property type="entry name" value="UPF0034"/>
    <property type="match status" value="1"/>
</dbReference>
<evidence type="ECO:0000256" key="5">
    <source>
        <dbReference type="ARBA" id="ARBA00022857"/>
    </source>
</evidence>
<dbReference type="PANTHER" id="PTHR11082">
    <property type="entry name" value="TRNA-DIHYDROURIDINE SYNTHASE"/>
    <property type="match status" value="1"/>
</dbReference>
<keyword evidence="2" id="KW-0285">Flavoprotein</keyword>
<dbReference type="InterPro" id="IPR013785">
    <property type="entry name" value="Aldolase_TIM"/>
</dbReference>
<evidence type="ECO:0000256" key="10">
    <source>
        <dbReference type="ARBA" id="ARBA00047287"/>
    </source>
</evidence>
<organism evidence="17 18">
    <name type="scientific">Pycnococcus provasolii</name>
    <dbReference type="NCBI Taxonomy" id="41880"/>
    <lineage>
        <taxon>Eukaryota</taxon>
        <taxon>Viridiplantae</taxon>
        <taxon>Chlorophyta</taxon>
        <taxon>Pseudoscourfieldiophyceae</taxon>
        <taxon>Pseudoscourfieldiales</taxon>
        <taxon>Pycnococcaceae</taxon>
        <taxon>Pycnococcus</taxon>
    </lineage>
</organism>
<evidence type="ECO:0000259" key="16">
    <source>
        <dbReference type="Pfam" id="PF01207"/>
    </source>
</evidence>
<dbReference type="Proteomes" id="UP000660262">
    <property type="component" value="Unassembled WGS sequence"/>
</dbReference>
<dbReference type="EC" id="1.3.1.88" evidence="9"/>
<dbReference type="EMBL" id="BNJQ01000011">
    <property type="protein sequence ID" value="GHP05846.1"/>
    <property type="molecule type" value="Genomic_DNA"/>
</dbReference>
<dbReference type="SUPFAM" id="SSF51395">
    <property type="entry name" value="FMN-linked oxidoreductases"/>
    <property type="match status" value="1"/>
</dbReference>
<sequence>MAPRNEEESLSVERDVDVPEEKAAKQPRIDNGLSLRNQITAAPRQTRAWETFRAVGAPQFHVAPMVDQSELAFRMLCRNHGATAAYTPMIHSRLYAEGGDKFCDETFSTTVADRPLFVQFCANDPDVLVKAAKKVQATVDAMPADADGKRAGIDYVDLNLGCPQRIAKRGNYGAFLMDDLKLVSRIVKTATSTLSIPVSCKIRCFDSVEETVRYATMIVECGCSVLGVHGRTREQKDLTATRADWDKIKAVVDAVGSRVPVIANGNVRHYDDAIALMNYTGANGVMSAEGLLSDPALFGRRVRAGVASMTSVDEAMAQRTRYSEPDPSTAEPVGALWPASGTEGCDLLREYLELTREYATPMRMVRAHAHRMLGEWLKEFHDVRDKLVRCHGTPEEYRNQLLEVSDDLRACIVRTERDFPVEKLTDRALRRLEEAKELEERKAEAIRQQAAEESMLASL</sequence>
<comment type="catalytic activity">
    <reaction evidence="10">
        <text>5,6-dihydrouridine(17) in tRNA + NAD(+) = uridine(17) in tRNA + NADH + H(+)</text>
        <dbReference type="Rhea" id="RHEA:53372"/>
        <dbReference type="Rhea" id="RHEA-COMP:13541"/>
        <dbReference type="Rhea" id="RHEA-COMP:13542"/>
        <dbReference type="ChEBI" id="CHEBI:15378"/>
        <dbReference type="ChEBI" id="CHEBI:57540"/>
        <dbReference type="ChEBI" id="CHEBI:57945"/>
        <dbReference type="ChEBI" id="CHEBI:65315"/>
        <dbReference type="ChEBI" id="CHEBI:74443"/>
        <dbReference type="EC" id="1.3.1.88"/>
    </reaction>
    <physiologicalReaction direction="right-to-left" evidence="10">
        <dbReference type="Rhea" id="RHEA:53374"/>
    </physiologicalReaction>
</comment>
<comment type="caution">
    <text evidence="17">The sequence shown here is derived from an EMBL/GenBank/DDBJ whole genome shotgun (WGS) entry which is preliminary data.</text>
</comment>
<keyword evidence="7" id="KW-0520">NAD</keyword>
<evidence type="ECO:0000256" key="4">
    <source>
        <dbReference type="ARBA" id="ARBA00022694"/>
    </source>
</evidence>
<evidence type="ECO:0000256" key="8">
    <source>
        <dbReference type="ARBA" id="ARBA00038313"/>
    </source>
</evidence>
<dbReference type="InterPro" id="IPR018517">
    <property type="entry name" value="tRNA_hU_synthase_CS"/>
</dbReference>
<keyword evidence="3" id="KW-0288">FMN</keyword>
<evidence type="ECO:0000256" key="9">
    <source>
        <dbReference type="ARBA" id="ARBA00038890"/>
    </source>
</evidence>
<comment type="similarity">
    <text evidence="8">Belongs to the Dus family. Dus1 subfamily.</text>
</comment>
<evidence type="ECO:0000313" key="18">
    <source>
        <dbReference type="Proteomes" id="UP000660262"/>
    </source>
</evidence>
<evidence type="ECO:0000256" key="6">
    <source>
        <dbReference type="ARBA" id="ARBA00023002"/>
    </source>
</evidence>
<evidence type="ECO:0000256" key="1">
    <source>
        <dbReference type="ARBA" id="ARBA00001917"/>
    </source>
</evidence>
<gene>
    <name evidence="17" type="ORF">PPROV_000459300</name>
</gene>
<name>A0A830HEQ8_9CHLO</name>
<protein>
    <recommendedName>
        <fullName evidence="9">tRNA-dihydrouridine(16/17) synthase [NAD(P)(+)]</fullName>
        <ecNumber evidence="9">1.3.1.88</ecNumber>
    </recommendedName>
</protein>
<evidence type="ECO:0000256" key="3">
    <source>
        <dbReference type="ARBA" id="ARBA00022643"/>
    </source>
</evidence>
<comment type="catalytic activity">
    <reaction evidence="12">
        <text>5,6-dihydrouridine(16) in tRNA + NAD(+) = uridine(16) in tRNA + NADH + H(+)</text>
        <dbReference type="Rhea" id="RHEA:53380"/>
        <dbReference type="Rhea" id="RHEA-COMP:13543"/>
        <dbReference type="Rhea" id="RHEA-COMP:13544"/>
        <dbReference type="ChEBI" id="CHEBI:15378"/>
        <dbReference type="ChEBI" id="CHEBI:57540"/>
        <dbReference type="ChEBI" id="CHEBI:57945"/>
        <dbReference type="ChEBI" id="CHEBI:65315"/>
        <dbReference type="ChEBI" id="CHEBI:74443"/>
        <dbReference type="EC" id="1.3.1.88"/>
    </reaction>
    <physiologicalReaction direction="right-to-left" evidence="12">
        <dbReference type="Rhea" id="RHEA:53382"/>
    </physiologicalReaction>
</comment>
<keyword evidence="5" id="KW-0521">NADP</keyword>
<dbReference type="PANTHER" id="PTHR11082:SF5">
    <property type="entry name" value="TRNA-DIHYDROURIDINE(16_17) SYNTHASE [NAD(P)(+)]-LIKE"/>
    <property type="match status" value="1"/>
</dbReference>
<evidence type="ECO:0000256" key="13">
    <source>
        <dbReference type="ARBA" id="ARBA00049467"/>
    </source>
</evidence>
<evidence type="ECO:0000256" key="15">
    <source>
        <dbReference type="SAM" id="MobiDB-lite"/>
    </source>
</evidence>
<keyword evidence="14" id="KW-0175">Coiled coil</keyword>
<comment type="catalytic activity">
    <reaction evidence="13">
        <text>5,6-dihydrouridine(17) in tRNA + NADP(+) = uridine(17) in tRNA + NADPH + H(+)</text>
        <dbReference type="Rhea" id="RHEA:53368"/>
        <dbReference type="Rhea" id="RHEA-COMP:13541"/>
        <dbReference type="Rhea" id="RHEA-COMP:13542"/>
        <dbReference type="ChEBI" id="CHEBI:15378"/>
        <dbReference type="ChEBI" id="CHEBI:57783"/>
        <dbReference type="ChEBI" id="CHEBI:58349"/>
        <dbReference type="ChEBI" id="CHEBI:65315"/>
        <dbReference type="ChEBI" id="CHEBI:74443"/>
        <dbReference type="EC" id="1.3.1.88"/>
    </reaction>
    <physiologicalReaction direction="right-to-left" evidence="13">
        <dbReference type="Rhea" id="RHEA:53370"/>
    </physiologicalReaction>
</comment>
<keyword evidence="6" id="KW-0560">Oxidoreductase</keyword>
<dbReference type="GO" id="GO:0050660">
    <property type="term" value="F:flavin adenine dinucleotide binding"/>
    <property type="evidence" value="ECO:0007669"/>
    <property type="project" value="InterPro"/>
</dbReference>
<evidence type="ECO:0000256" key="11">
    <source>
        <dbReference type="ARBA" id="ARBA00047652"/>
    </source>
</evidence>
<keyword evidence="18" id="KW-1185">Reference proteome</keyword>
<feature type="coiled-coil region" evidence="14">
    <location>
        <begin position="421"/>
        <end position="455"/>
    </location>
</feature>
<dbReference type="InterPro" id="IPR035587">
    <property type="entry name" value="DUS-like_FMN-bd"/>
</dbReference>
<feature type="domain" description="DUS-like FMN-binding" evidence="16">
    <location>
        <begin position="62"/>
        <end position="302"/>
    </location>
</feature>
<comment type="cofactor">
    <cofactor evidence="1">
        <name>FMN</name>
        <dbReference type="ChEBI" id="CHEBI:58210"/>
    </cofactor>
</comment>
<feature type="region of interest" description="Disordered" evidence="15">
    <location>
        <begin position="1"/>
        <end position="27"/>
    </location>
</feature>
<evidence type="ECO:0000256" key="14">
    <source>
        <dbReference type="SAM" id="Coils"/>
    </source>
</evidence>
<dbReference type="GO" id="GO:0017150">
    <property type="term" value="F:tRNA dihydrouridine synthase activity"/>
    <property type="evidence" value="ECO:0007669"/>
    <property type="project" value="InterPro"/>
</dbReference>
<evidence type="ECO:0000313" key="17">
    <source>
        <dbReference type="EMBL" id="GHP05846.1"/>
    </source>
</evidence>
<dbReference type="Gene3D" id="3.20.20.70">
    <property type="entry name" value="Aldolase class I"/>
    <property type="match status" value="1"/>
</dbReference>
<evidence type="ECO:0000256" key="2">
    <source>
        <dbReference type="ARBA" id="ARBA00022630"/>
    </source>
</evidence>
<proteinExistence type="inferred from homology"/>
<dbReference type="CDD" id="cd02801">
    <property type="entry name" value="DUS_like_FMN"/>
    <property type="match status" value="1"/>
</dbReference>
<evidence type="ECO:0000256" key="7">
    <source>
        <dbReference type="ARBA" id="ARBA00023027"/>
    </source>
</evidence>
<dbReference type="OrthoDB" id="272303at2759"/>
<evidence type="ECO:0000256" key="12">
    <source>
        <dbReference type="ARBA" id="ARBA00048934"/>
    </source>
</evidence>
<accession>A0A830HEQ8</accession>